<comment type="caution">
    <text evidence="2">The sequence shown here is derived from an EMBL/GenBank/DDBJ whole genome shotgun (WGS) entry which is preliminary data.</text>
</comment>
<keyword evidence="1" id="KW-0472">Membrane</keyword>
<name>A0A645D574_9ZZZZ</name>
<organism evidence="2">
    <name type="scientific">bioreactor metagenome</name>
    <dbReference type="NCBI Taxonomy" id="1076179"/>
    <lineage>
        <taxon>unclassified sequences</taxon>
        <taxon>metagenomes</taxon>
        <taxon>ecological metagenomes</taxon>
    </lineage>
</organism>
<keyword evidence="1" id="KW-1133">Transmembrane helix</keyword>
<reference evidence="2" key="1">
    <citation type="submission" date="2019-08" db="EMBL/GenBank/DDBJ databases">
        <authorList>
            <person name="Kucharzyk K."/>
            <person name="Murdoch R.W."/>
            <person name="Higgins S."/>
            <person name="Loffler F."/>
        </authorList>
    </citation>
    <scope>NUCLEOTIDE SEQUENCE</scope>
</reference>
<sequence length="108" mass="11483">MAGYASLWQSAVGISGLLLSLRALKNTSGSFMRNMITSLLSKKQNTLRTVNTDAVERVISGLTAGFAASVVLSVIPWAYTPYCVGFAVLAAGIVLYIIRKSKKEVPAS</sequence>
<feature type="transmembrane region" description="Helical" evidence="1">
    <location>
        <begin position="79"/>
        <end position="98"/>
    </location>
</feature>
<feature type="transmembrane region" description="Helical" evidence="1">
    <location>
        <begin position="6"/>
        <end position="24"/>
    </location>
</feature>
<proteinExistence type="predicted"/>
<dbReference type="AlphaFoldDB" id="A0A645D574"/>
<dbReference type="EMBL" id="VSSQ01033049">
    <property type="protein sequence ID" value="MPM84526.1"/>
    <property type="molecule type" value="Genomic_DNA"/>
</dbReference>
<keyword evidence="1" id="KW-0812">Transmembrane</keyword>
<feature type="transmembrane region" description="Helical" evidence="1">
    <location>
        <begin position="54"/>
        <end position="73"/>
    </location>
</feature>
<evidence type="ECO:0000256" key="1">
    <source>
        <dbReference type="SAM" id="Phobius"/>
    </source>
</evidence>
<protein>
    <submittedName>
        <fullName evidence="2">Uncharacterized protein</fullName>
    </submittedName>
</protein>
<evidence type="ECO:0000313" key="2">
    <source>
        <dbReference type="EMBL" id="MPM84526.1"/>
    </source>
</evidence>
<gene>
    <name evidence="2" type="ORF">SDC9_131599</name>
</gene>
<accession>A0A645D574</accession>